<evidence type="ECO:0000313" key="2">
    <source>
        <dbReference type="Proteomes" id="UP001187531"/>
    </source>
</evidence>
<dbReference type="Proteomes" id="UP001187531">
    <property type="component" value="Unassembled WGS sequence"/>
</dbReference>
<dbReference type="EMBL" id="JAVRJZ010000017">
    <property type="protein sequence ID" value="KAK2709731.1"/>
    <property type="molecule type" value="Genomic_DNA"/>
</dbReference>
<dbReference type="AlphaFoldDB" id="A0AA88HLA6"/>
<comment type="caution">
    <text evidence="1">The sequence shown here is derived from an EMBL/GenBank/DDBJ whole genome shotgun (WGS) entry which is preliminary data.</text>
</comment>
<protein>
    <submittedName>
        <fullName evidence="1">Uncharacterized protein</fullName>
    </submittedName>
</protein>
<sequence length="132" mass="15473">MEKVFFGGKEPYQRNFLLRGKEDKISVICVNQNLESFTELETIIQELSSKGFKRTEFIIQAIMNHFNDKESRDNLKIHDLIEAISRATTRVTIVYTNGDQLLSRIAQQFKEYTPQILPEDGYSKTYKIEEIF</sequence>
<keyword evidence="2" id="KW-1185">Reference proteome</keyword>
<organism evidence="1 2">
    <name type="scientific">Artemia franciscana</name>
    <name type="common">Brine shrimp</name>
    <name type="synonym">Artemia sanfranciscana</name>
    <dbReference type="NCBI Taxonomy" id="6661"/>
    <lineage>
        <taxon>Eukaryota</taxon>
        <taxon>Metazoa</taxon>
        <taxon>Ecdysozoa</taxon>
        <taxon>Arthropoda</taxon>
        <taxon>Crustacea</taxon>
        <taxon>Branchiopoda</taxon>
        <taxon>Anostraca</taxon>
        <taxon>Artemiidae</taxon>
        <taxon>Artemia</taxon>
    </lineage>
</organism>
<accession>A0AA88HLA6</accession>
<reference evidence="1" key="1">
    <citation type="submission" date="2023-07" db="EMBL/GenBank/DDBJ databases">
        <title>Chromosome-level genome assembly of Artemia franciscana.</title>
        <authorList>
            <person name="Jo E."/>
        </authorList>
    </citation>
    <scope>NUCLEOTIDE SEQUENCE</scope>
    <source>
        <tissue evidence="1">Whole body</tissue>
    </source>
</reference>
<gene>
    <name evidence="1" type="ORF">QYM36_013417</name>
</gene>
<name>A0AA88HLA6_ARTSF</name>
<proteinExistence type="predicted"/>
<evidence type="ECO:0000313" key="1">
    <source>
        <dbReference type="EMBL" id="KAK2709731.1"/>
    </source>
</evidence>